<reference evidence="3 4" key="1">
    <citation type="submission" date="2018-08" db="EMBL/GenBank/DDBJ databases">
        <title>Comparative analysis of Burkholderia isolates from Puerto Rico.</title>
        <authorList>
            <person name="Hall C."/>
            <person name="Sahl J."/>
            <person name="Wagner D."/>
        </authorList>
    </citation>
    <scope>NUCLEOTIDE SEQUENCE [LARGE SCALE GENOMIC DNA]</scope>
    <source>
        <strain evidence="3 4">Bp8966</strain>
    </source>
</reference>
<dbReference type="InterPro" id="IPR010158">
    <property type="entry name" value="Amidase_Cbmase"/>
</dbReference>
<dbReference type="Pfam" id="PF01546">
    <property type="entry name" value="Peptidase_M20"/>
    <property type="match status" value="1"/>
</dbReference>
<proteinExistence type="inferred from homology"/>
<keyword evidence="4" id="KW-1185">Reference proteome</keyword>
<dbReference type="GO" id="GO:0016787">
    <property type="term" value="F:hydrolase activity"/>
    <property type="evidence" value="ECO:0007669"/>
    <property type="project" value="UniProtKB-KW"/>
</dbReference>
<dbReference type="CDD" id="cd03884">
    <property type="entry name" value="M20_bAS"/>
    <property type="match status" value="1"/>
</dbReference>
<dbReference type="InterPro" id="IPR036264">
    <property type="entry name" value="Bact_exopeptidase_dim_dom"/>
</dbReference>
<dbReference type="NCBIfam" id="NF009528">
    <property type="entry name" value="PRK12893.1-1"/>
    <property type="match status" value="1"/>
</dbReference>
<dbReference type="NCBIfam" id="NF009530">
    <property type="entry name" value="PRK12893.1-4"/>
    <property type="match status" value="1"/>
</dbReference>
<evidence type="ECO:0000256" key="1">
    <source>
        <dbReference type="ARBA" id="ARBA00006153"/>
    </source>
</evidence>
<organism evidence="3 4">
    <name type="scientific">Burkholderia stagnalis</name>
    <dbReference type="NCBI Taxonomy" id="1503054"/>
    <lineage>
        <taxon>Bacteria</taxon>
        <taxon>Pseudomonadati</taxon>
        <taxon>Pseudomonadota</taxon>
        <taxon>Betaproteobacteria</taxon>
        <taxon>Burkholderiales</taxon>
        <taxon>Burkholderiaceae</taxon>
        <taxon>Burkholderia</taxon>
        <taxon>Burkholderia cepacia complex</taxon>
    </lineage>
</organism>
<dbReference type="Proteomes" id="UP000281098">
    <property type="component" value="Unassembled WGS sequence"/>
</dbReference>
<keyword evidence="2 3" id="KW-0378">Hydrolase</keyword>
<evidence type="ECO:0000256" key="2">
    <source>
        <dbReference type="ARBA" id="ARBA00022801"/>
    </source>
</evidence>
<dbReference type="NCBIfam" id="TIGR01879">
    <property type="entry name" value="hydantase"/>
    <property type="match status" value="1"/>
</dbReference>
<dbReference type="Gene3D" id="3.30.70.360">
    <property type="match status" value="1"/>
</dbReference>
<dbReference type="NCBIfam" id="NF009527">
    <property type="entry name" value="PRK12891.1"/>
    <property type="match status" value="1"/>
</dbReference>
<dbReference type="SUPFAM" id="SSF55031">
    <property type="entry name" value="Bacterial exopeptidase dimerisation domain"/>
    <property type="match status" value="1"/>
</dbReference>
<dbReference type="PANTHER" id="PTHR32494">
    <property type="entry name" value="ALLANTOATE DEIMINASE-RELATED"/>
    <property type="match status" value="1"/>
</dbReference>
<dbReference type="PIRSF" id="PIRSF001235">
    <property type="entry name" value="Amidase_carbamoylase"/>
    <property type="match status" value="1"/>
</dbReference>
<evidence type="ECO:0000313" key="4">
    <source>
        <dbReference type="Proteomes" id="UP000281098"/>
    </source>
</evidence>
<name>A0ABX9YUE4_9BURK</name>
<dbReference type="EMBL" id="QTPM01000004">
    <property type="protein sequence ID" value="RQY97646.1"/>
    <property type="molecule type" value="Genomic_DNA"/>
</dbReference>
<protein>
    <submittedName>
        <fullName evidence="3">Zn-dependent hydrolase</fullName>
    </submittedName>
</protein>
<sequence>MKQLLEVDGARLWQSLADMARIGATPGGGVRRLALTDDDRRGRDRFAQWCRDAGLTVSVDEIGNLFARRDGSDAHAAPVLIGSHLDTQPEGGRFDGVYGVLAALELVRTLNDAGVVTAKPIEIVSWTNEEGARFAPAMLGSAVFTGALPLADALAKQDADGVTLGDALAACGCRGARRTGGAVDAYFEAHIEQGPVLEANGTTIGVVTGGQAIRWLDVTVAGVAAHAGTTPMPYRKDALFASAQIALELERIVAGYAPRGLATIGQVGIRNASRNTIAGDVTFTVDLRHHDDGEVDAMARDLRDACARVAAARGVRVAVDTCWRSPATPFDADCVAQVAQAAAAFGYTHERIVSGAGHDAILLARHCPTAMVFIPCVDGLSHNEAEDALPDDVTRGANVLLHAVLARAGVAATADAAPTAHDA</sequence>
<dbReference type="Gene3D" id="3.40.630.10">
    <property type="entry name" value="Zn peptidases"/>
    <property type="match status" value="1"/>
</dbReference>
<comment type="caution">
    <text evidence="3">The sequence shown here is derived from an EMBL/GenBank/DDBJ whole genome shotgun (WGS) entry which is preliminary data.</text>
</comment>
<accession>A0ABX9YUE4</accession>
<dbReference type="SUPFAM" id="SSF53187">
    <property type="entry name" value="Zn-dependent exopeptidases"/>
    <property type="match status" value="1"/>
</dbReference>
<dbReference type="InterPro" id="IPR002933">
    <property type="entry name" value="Peptidase_M20"/>
</dbReference>
<dbReference type="NCBIfam" id="NF006769">
    <property type="entry name" value="PRK09290.1-3"/>
    <property type="match status" value="1"/>
</dbReference>
<evidence type="ECO:0000313" key="3">
    <source>
        <dbReference type="EMBL" id="RQY97646.1"/>
    </source>
</evidence>
<dbReference type="PANTHER" id="PTHR32494:SF5">
    <property type="entry name" value="ALLANTOATE AMIDOHYDROLASE"/>
    <property type="match status" value="1"/>
</dbReference>
<comment type="similarity">
    <text evidence="1">Belongs to the peptidase M20 family.</text>
</comment>
<dbReference type="RefSeq" id="WP_124490050.1">
    <property type="nucleotide sequence ID" value="NZ_QTOI01000003.1"/>
</dbReference>
<gene>
    <name evidence="3" type="ORF">DF017_04185</name>
</gene>
<dbReference type="NCBIfam" id="NF006771">
    <property type="entry name" value="PRK09290.1-5"/>
    <property type="match status" value="1"/>
</dbReference>